<dbReference type="PROSITE" id="PS00108">
    <property type="entry name" value="PROTEIN_KINASE_ST"/>
    <property type="match status" value="1"/>
</dbReference>
<dbReference type="PROSITE" id="PS50011">
    <property type="entry name" value="PROTEIN_KINASE_DOM"/>
    <property type="match status" value="1"/>
</dbReference>
<keyword evidence="2" id="KW-0418">Kinase</keyword>
<keyword evidence="3" id="KW-1185">Reference proteome</keyword>
<organism evidence="2 3">
    <name type="scientific">Daedalea quercina L-15889</name>
    <dbReference type="NCBI Taxonomy" id="1314783"/>
    <lineage>
        <taxon>Eukaryota</taxon>
        <taxon>Fungi</taxon>
        <taxon>Dikarya</taxon>
        <taxon>Basidiomycota</taxon>
        <taxon>Agaricomycotina</taxon>
        <taxon>Agaricomycetes</taxon>
        <taxon>Polyporales</taxon>
        <taxon>Fomitopsis</taxon>
    </lineage>
</organism>
<dbReference type="InterPro" id="IPR024500">
    <property type="entry name" value="DUF3074"/>
</dbReference>
<gene>
    <name evidence="2" type="ORF">DAEQUDRAFT_724392</name>
</gene>
<dbReference type="SUPFAM" id="SSF55961">
    <property type="entry name" value="Bet v1-like"/>
    <property type="match status" value="1"/>
</dbReference>
<dbReference type="InterPro" id="IPR000719">
    <property type="entry name" value="Prot_kinase_dom"/>
</dbReference>
<dbReference type="InterPro" id="IPR001245">
    <property type="entry name" value="Ser-Thr/Tyr_kinase_cat_dom"/>
</dbReference>
<dbReference type="SUPFAM" id="SSF56112">
    <property type="entry name" value="Protein kinase-like (PK-like)"/>
    <property type="match status" value="1"/>
</dbReference>
<sequence>MWLWNLYQAVEKWGQYDTPTVLINLLRIGEDLAAMYQTCPSIFFELRSPSSILSPRALTGSQARHEGHDKFMLIKECLDSSKHVEKLMNVSADDAIMLVDVLDDAMNSIEPYDKLYSTLFHTLRKICVKHGVLPSSLSASTRDLQVSHTGPEAFGGFAEVWRGRLGTQDVGVKAIKISVKSSADSVLKSFCREAITWNRLSHARIVPFFGIDQQHFPLSMVCKWMVYGDVISFLKDNPEENRPRLILDIAHGLEYLHSWAVGIVHGDLKGVNILIDEHKRACLSDFGLTTILYRPETINIVSNVSVFASTARWMAPELHDPDKFGLEHGTPSKESDVYSFSMVMWEVRHILPPMRTFLPDVRTPKVFTGRYPYDESRLDGQVLNKILTGKRPLRPLEAKSLGLSDEVWEVMERCWREDRLRRPRIYVVLQDLKKVFYFNDKCIPTPKHLELDPPAVRSKTPLDIAPGVIDKHLKITLTPTPIADLLPEKLNISSGKWLINYTLAWERGRVFRPLEHYKGTIKTSWRYMDARNESPWDCRVSKHDLRDITLDQLWHYMAVNKYNIQKLYIPELKSAKALVERSPTESIWSVRYKYPFLERGRQFYIVRTMFLDKKAKRGLVVSRPTLHTEEPLPDDAVLGRYAAVEQFAELENGQIEWRLAETWALGGNWQPANRSRDGVIAQDVVKFFKWFHTTVGTERRRSWPISPP</sequence>
<name>A0A165S1D2_9APHY</name>
<dbReference type="AlphaFoldDB" id="A0A165S1D2"/>
<reference evidence="2 3" key="1">
    <citation type="journal article" date="2016" name="Mol. Biol. Evol.">
        <title>Comparative Genomics of Early-Diverging Mushroom-Forming Fungi Provides Insights into the Origins of Lignocellulose Decay Capabilities.</title>
        <authorList>
            <person name="Nagy L.G."/>
            <person name="Riley R."/>
            <person name="Tritt A."/>
            <person name="Adam C."/>
            <person name="Daum C."/>
            <person name="Floudas D."/>
            <person name="Sun H."/>
            <person name="Yadav J.S."/>
            <person name="Pangilinan J."/>
            <person name="Larsson K.H."/>
            <person name="Matsuura K."/>
            <person name="Barry K."/>
            <person name="Labutti K."/>
            <person name="Kuo R."/>
            <person name="Ohm R.A."/>
            <person name="Bhattacharya S.S."/>
            <person name="Shirouzu T."/>
            <person name="Yoshinaga Y."/>
            <person name="Martin F.M."/>
            <person name="Grigoriev I.V."/>
            <person name="Hibbett D.S."/>
        </authorList>
    </citation>
    <scope>NUCLEOTIDE SEQUENCE [LARGE SCALE GENOMIC DNA]</scope>
    <source>
        <strain evidence="2 3">L-15889</strain>
    </source>
</reference>
<evidence type="ECO:0000313" key="3">
    <source>
        <dbReference type="Proteomes" id="UP000076727"/>
    </source>
</evidence>
<dbReference type="Gene3D" id="1.10.510.10">
    <property type="entry name" value="Transferase(Phosphotransferase) domain 1"/>
    <property type="match status" value="1"/>
</dbReference>
<evidence type="ECO:0000259" key="1">
    <source>
        <dbReference type="PROSITE" id="PS50011"/>
    </source>
</evidence>
<dbReference type="InterPro" id="IPR051681">
    <property type="entry name" value="Ser/Thr_Kinases-Pseudokinases"/>
</dbReference>
<accession>A0A165S1D2</accession>
<dbReference type="GO" id="GO:0005524">
    <property type="term" value="F:ATP binding"/>
    <property type="evidence" value="ECO:0007669"/>
    <property type="project" value="InterPro"/>
</dbReference>
<dbReference type="InterPro" id="IPR008271">
    <property type="entry name" value="Ser/Thr_kinase_AS"/>
</dbReference>
<evidence type="ECO:0000313" key="2">
    <source>
        <dbReference type="EMBL" id="KZT71410.1"/>
    </source>
</evidence>
<dbReference type="EMBL" id="KV429046">
    <property type="protein sequence ID" value="KZT71410.1"/>
    <property type="molecule type" value="Genomic_DNA"/>
</dbReference>
<dbReference type="OrthoDB" id="2791079at2759"/>
<proteinExistence type="predicted"/>
<dbReference type="Proteomes" id="UP000076727">
    <property type="component" value="Unassembled WGS sequence"/>
</dbReference>
<keyword evidence="2" id="KW-0808">Transferase</keyword>
<dbReference type="STRING" id="1314783.A0A165S1D2"/>
<feature type="domain" description="Protein kinase" evidence="1">
    <location>
        <begin position="146"/>
        <end position="437"/>
    </location>
</feature>
<dbReference type="SMART" id="SM00220">
    <property type="entry name" value="S_TKc"/>
    <property type="match status" value="1"/>
</dbReference>
<dbReference type="GO" id="GO:0004674">
    <property type="term" value="F:protein serine/threonine kinase activity"/>
    <property type="evidence" value="ECO:0007669"/>
    <property type="project" value="TreeGrafter"/>
</dbReference>
<dbReference type="PANTHER" id="PTHR44329">
    <property type="entry name" value="SERINE/THREONINE-PROTEIN KINASE TNNI3K-RELATED"/>
    <property type="match status" value="1"/>
</dbReference>
<dbReference type="Pfam" id="PF07714">
    <property type="entry name" value="PK_Tyr_Ser-Thr"/>
    <property type="match status" value="1"/>
</dbReference>
<dbReference type="Pfam" id="PF11274">
    <property type="entry name" value="DUF3074"/>
    <property type="match status" value="1"/>
</dbReference>
<protein>
    <submittedName>
        <fullName evidence="2">Kinase-like protein</fullName>
    </submittedName>
</protein>
<dbReference type="InterPro" id="IPR011009">
    <property type="entry name" value="Kinase-like_dom_sf"/>
</dbReference>